<dbReference type="Proteomes" id="UP000192472">
    <property type="component" value="Unassembled WGS sequence"/>
</dbReference>
<keyword evidence="1" id="KW-0547">Nucleotide-binding</keyword>
<dbReference type="RefSeq" id="WP_084374714.1">
    <property type="nucleotide sequence ID" value="NZ_FWYF01000005.1"/>
</dbReference>
<dbReference type="EMBL" id="FWYF01000005">
    <property type="protein sequence ID" value="SMD39073.1"/>
    <property type="molecule type" value="Genomic_DNA"/>
</dbReference>
<dbReference type="GO" id="GO:0004386">
    <property type="term" value="F:helicase activity"/>
    <property type="evidence" value="ECO:0007669"/>
    <property type="project" value="UniProtKB-KW"/>
</dbReference>
<dbReference type="InterPro" id="IPR001650">
    <property type="entry name" value="Helicase_C-like"/>
</dbReference>
<dbReference type="InterPro" id="IPR049614">
    <property type="entry name" value="HrpB_DEXH"/>
</dbReference>
<gene>
    <name evidence="7" type="ORF">SAMN04488029_4027</name>
</gene>
<dbReference type="Pfam" id="PF00270">
    <property type="entry name" value="DEAD"/>
    <property type="match status" value="1"/>
</dbReference>
<dbReference type="Gene3D" id="1.20.120.1080">
    <property type="match status" value="1"/>
</dbReference>
<evidence type="ECO:0000256" key="3">
    <source>
        <dbReference type="ARBA" id="ARBA00022806"/>
    </source>
</evidence>
<evidence type="ECO:0000259" key="6">
    <source>
        <dbReference type="PROSITE" id="PS51194"/>
    </source>
</evidence>
<dbReference type="STRING" id="692418.SAMN04488029_4027"/>
<dbReference type="Pfam" id="PF08482">
    <property type="entry name" value="HrpB_C"/>
    <property type="match status" value="1"/>
</dbReference>
<keyword evidence="3 7" id="KW-0347">Helicase</keyword>
<keyword evidence="2" id="KW-0378">Hydrolase</keyword>
<dbReference type="GO" id="GO:0016787">
    <property type="term" value="F:hydrolase activity"/>
    <property type="evidence" value="ECO:0007669"/>
    <property type="project" value="UniProtKB-KW"/>
</dbReference>
<accession>A0A1W2GQY3</accession>
<evidence type="ECO:0000256" key="1">
    <source>
        <dbReference type="ARBA" id="ARBA00022741"/>
    </source>
</evidence>
<proteinExistence type="predicted"/>
<dbReference type="CDD" id="cd18791">
    <property type="entry name" value="SF2_C_RHA"/>
    <property type="match status" value="1"/>
</dbReference>
<feature type="domain" description="Helicase ATP-binding" evidence="5">
    <location>
        <begin position="20"/>
        <end position="184"/>
    </location>
</feature>
<dbReference type="InterPro" id="IPR027417">
    <property type="entry name" value="P-loop_NTPase"/>
</dbReference>
<dbReference type="PROSITE" id="PS51192">
    <property type="entry name" value="HELICASE_ATP_BIND_1"/>
    <property type="match status" value="1"/>
</dbReference>
<dbReference type="SUPFAM" id="SSF52540">
    <property type="entry name" value="P-loop containing nucleoside triphosphate hydrolases"/>
    <property type="match status" value="1"/>
</dbReference>
<dbReference type="GO" id="GO:0003676">
    <property type="term" value="F:nucleic acid binding"/>
    <property type="evidence" value="ECO:0007669"/>
    <property type="project" value="InterPro"/>
</dbReference>
<reference evidence="7 8" key="1">
    <citation type="submission" date="2017-04" db="EMBL/GenBank/DDBJ databases">
        <authorList>
            <person name="Afonso C.L."/>
            <person name="Miller P.J."/>
            <person name="Scott M.A."/>
            <person name="Spackman E."/>
            <person name="Goraichik I."/>
            <person name="Dimitrov K.M."/>
            <person name="Suarez D.L."/>
            <person name="Swayne D.E."/>
        </authorList>
    </citation>
    <scope>NUCLEOTIDE SEQUENCE [LARGE SCALE GENOMIC DNA]</scope>
    <source>
        <strain evidence="7 8">DSM 26133</strain>
    </source>
</reference>
<keyword evidence="4" id="KW-0067">ATP-binding</keyword>
<evidence type="ECO:0000259" key="5">
    <source>
        <dbReference type="PROSITE" id="PS51192"/>
    </source>
</evidence>
<dbReference type="Pfam" id="PF24473">
    <property type="entry name" value="CON_HrpB"/>
    <property type="match status" value="1"/>
</dbReference>
<dbReference type="SMART" id="SM00487">
    <property type="entry name" value="DEXDc"/>
    <property type="match status" value="1"/>
</dbReference>
<dbReference type="NCBIfam" id="TIGR01970">
    <property type="entry name" value="DEAH_box_HrpB"/>
    <property type="match status" value="1"/>
</dbReference>
<dbReference type="SMART" id="SM00847">
    <property type="entry name" value="HA2"/>
    <property type="match status" value="1"/>
</dbReference>
<dbReference type="PIRSF" id="PIRSF005496">
    <property type="entry name" value="ATP_hel_hrpB"/>
    <property type="match status" value="1"/>
</dbReference>
<dbReference type="AlphaFoldDB" id="A0A1W2GQY3"/>
<dbReference type="GO" id="GO:0005524">
    <property type="term" value="F:ATP binding"/>
    <property type="evidence" value="ECO:0007669"/>
    <property type="project" value="UniProtKB-KW"/>
</dbReference>
<evidence type="ECO:0000313" key="7">
    <source>
        <dbReference type="EMBL" id="SMD39073.1"/>
    </source>
</evidence>
<protein>
    <submittedName>
        <fullName evidence="7">ATP-dependent helicase HrpB</fullName>
    </submittedName>
</protein>
<dbReference type="InterPro" id="IPR010225">
    <property type="entry name" value="HrpB"/>
</dbReference>
<dbReference type="InterPro" id="IPR013689">
    <property type="entry name" value="RNA_helicase_ATP-dep_HrpB_C"/>
</dbReference>
<evidence type="ECO:0000313" key="8">
    <source>
        <dbReference type="Proteomes" id="UP000192472"/>
    </source>
</evidence>
<evidence type="ECO:0000256" key="4">
    <source>
        <dbReference type="ARBA" id="ARBA00022840"/>
    </source>
</evidence>
<keyword evidence="8" id="KW-1185">Reference proteome</keyword>
<dbReference type="Pfam" id="PF00271">
    <property type="entry name" value="Helicase_C"/>
    <property type="match status" value="1"/>
</dbReference>
<dbReference type="Gene3D" id="3.40.50.300">
    <property type="entry name" value="P-loop containing nucleotide triphosphate hydrolases"/>
    <property type="match status" value="2"/>
</dbReference>
<dbReference type="PROSITE" id="PS51194">
    <property type="entry name" value="HELICASE_CTER"/>
    <property type="match status" value="1"/>
</dbReference>
<dbReference type="PANTHER" id="PTHR43519:SF1">
    <property type="entry name" value="ATP-DEPENDENT RNA HELICASE HRPB"/>
    <property type="match status" value="1"/>
</dbReference>
<organism evidence="7 8">
    <name type="scientific">Reichenbachiella faecimaris</name>
    <dbReference type="NCBI Taxonomy" id="692418"/>
    <lineage>
        <taxon>Bacteria</taxon>
        <taxon>Pseudomonadati</taxon>
        <taxon>Bacteroidota</taxon>
        <taxon>Cytophagia</taxon>
        <taxon>Cytophagales</taxon>
        <taxon>Reichenbachiellaceae</taxon>
        <taxon>Reichenbachiella</taxon>
    </lineage>
</organism>
<dbReference type="FunFam" id="3.40.50.300:FF:002125">
    <property type="entry name" value="ATP-dependent helicase HrpB"/>
    <property type="match status" value="1"/>
</dbReference>
<feature type="domain" description="Helicase C-terminal" evidence="6">
    <location>
        <begin position="209"/>
        <end position="373"/>
    </location>
</feature>
<dbReference type="InterPro" id="IPR007502">
    <property type="entry name" value="Helicase-assoc_dom"/>
</dbReference>
<dbReference type="OrthoDB" id="9808833at2"/>
<dbReference type="InterPro" id="IPR011545">
    <property type="entry name" value="DEAD/DEAH_box_helicase_dom"/>
</dbReference>
<name>A0A1W2GQY3_REIFA</name>
<sequence length="832" mass="93853">MSFVYKNIDLPIIESVEEIRYNFSEHNTQIVNAPPGAGKSTLLPLTFLEQDWLKGQKILMLEPRRLAARTVAIRMAELLDEKVGHSVGYRIRFENKVSEHTQIEVLTEGILTRMIHSDNSLKGVGVVIFDEFHERSIHADVALALCREAQQVLRPDLKILIMSATLDMPQLSSMLQCPVVKSEGRQYPVDIKYTGDTDITLLPELTARIITQAVKENEGDVLAFFPGQGEIKKCEEILRTRLKGFAIHPLYGQLPHGKQMAAIMPDKKGKRKVVLATSIAETSLTIEGIKIVVDTGYGRTSKFDPKSGLSRLHTIQISKDSADQRAGRAGRLSAGACYRMWSKATQDRLELHASPEILEVDLSTLALDLAKWGILDANQLTWLTPPPSSTMQRALAALHELHALNNGRITPHGERMHALPCHPRIAHMLIEAEDQELLPLASDVAALIEERDPLGPESGIDINERIIVLRRLRSENRLSRKFSRIEKIAESYRKMFQLEEVDNSPVDPYETGLLLAQAYPERIAFARPGNNAQFKLSNGKIAMAGHRDDLAHESWLAIAHMDARDDMGKIFMASPLNPKDLAPMVKSLEVIKWDTKYGGLIANKELRIGSIVLQSVPLPDPDTEHLEQAICDAVKSEGQHLLNWDEEVIQWQNRILSLGRWNPKENWPDVSQAYLLSSNEDWLKPYLNNIKKPEDLKKINLREVLHYHLPIDQQSQLDQLAPEKIEVPSGSNIKIQYFYDGAPPVLAVRLQELFGLLETPKINNGATSLLMHLLSPGFKPVQVTSDLKSFWSDAYFEVRKELKRRYPKHAWPEDPLEAQAIRGVDRSKKKKP</sequence>
<evidence type="ECO:0000256" key="2">
    <source>
        <dbReference type="ARBA" id="ARBA00022801"/>
    </source>
</evidence>
<dbReference type="InterPro" id="IPR056329">
    <property type="entry name" value="CON_HrpB"/>
</dbReference>
<dbReference type="InterPro" id="IPR014001">
    <property type="entry name" value="Helicase_ATP-bd"/>
</dbReference>
<dbReference type="SMART" id="SM00490">
    <property type="entry name" value="HELICc"/>
    <property type="match status" value="1"/>
</dbReference>
<dbReference type="CDD" id="cd17990">
    <property type="entry name" value="DEXHc_HrpB"/>
    <property type="match status" value="1"/>
</dbReference>
<dbReference type="PANTHER" id="PTHR43519">
    <property type="entry name" value="ATP-DEPENDENT RNA HELICASE HRPB"/>
    <property type="match status" value="1"/>
</dbReference>